<dbReference type="AlphaFoldDB" id="A0A815T921"/>
<protein>
    <recommendedName>
        <fullName evidence="4">FLYWCH-type domain-containing protein</fullName>
    </recommendedName>
</protein>
<evidence type="ECO:0008006" key="4">
    <source>
        <dbReference type="Google" id="ProtNLM"/>
    </source>
</evidence>
<reference evidence="1" key="1">
    <citation type="submission" date="2021-02" db="EMBL/GenBank/DDBJ databases">
        <authorList>
            <person name="Nowell W R."/>
        </authorList>
    </citation>
    <scope>NUCLEOTIDE SEQUENCE</scope>
</reference>
<dbReference type="EMBL" id="CAJOBD010012242">
    <property type="protein sequence ID" value="CAF4178219.1"/>
    <property type="molecule type" value="Genomic_DNA"/>
</dbReference>
<sequence>MIKIEVLKSSRGNPMIYFSGFFYTQLQITEERCIFRHADRDCRMEVLLKEVSEHSHVPDPDRLHVIRLKNEIKHRGASSDEGASTILFDVLRTTPLTATPGLPTNDALLQIIRRERSPMKFDHHGC</sequence>
<proteinExistence type="predicted"/>
<comment type="caution">
    <text evidence="1">The sequence shown here is derived from an EMBL/GenBank/DDBJ whole genome shotgun (WGS) entry which is preliminary data.</text>
</comment>
<evidence type="ECO:0000313" key="2">
    <source>
        <dbReference type="EMBL" id="CAF4178219.1"/>
    </source>
</evidence>
<evidence type="ECO:0000313" key="3">
    <source>
        <dbReference type="Proteomes" id="UP000663864"/>
    </source>
</evidence>
<dbReference type="Proteomes" id="UP000663864">
    <property type="component" value="Unassembled WGS sequence"/>
</dbReference>
<dbReference type="Proteomes" id="UP000663836">
    <property type="component" value="Unassembled WGS sequence"/>
</dbReference>
<name>A0A815T921_9BILA</name>
<gene>
    <name evidence="2" type="ORF">JBS370_LOCUS35370</name>
    <name evidence="1" type="ORF">ZHD862_LOCUS37623</name>
</gene>
<dbReference type="EMBL" id="CAJNOT010007334">
    <property type="protein sequence ID" value="CAF1504849.1"/>
    <property type="molecule type" value="Genomic_DNA"/>
</dbReference>
<organism evidence="1 3">
    <name type="scientific">Rotaria sordida</name>
    <dbReference type="NCBI Taxonomy" id="392033"/>
    <lineage>
        <taxon>Eukaryota</taxon>
        <taxon>Metazoa</taxon>
        <taxon>Spiralia</taxon>
        <taxon>Gnathifera</taxon>
        <taxon>Rotifera</taxon>
        <taxon>Eurotatoria</taxon>
        <taxon>Bdelloidea</taxon>
        <taxon>Philodinida</taxon>
        <taxon>Philodinidae</taxon>
        <taxon>Rotaria</taxon>
    </lineage>
</organism>
<evidence type="ECO:0000313" key="1">
    <source>
        <dbReference type="EMBL" id="CAF1504849.1"/>
    </source>
</evidence>
<accession>A0A815T921</accession>